<protein>
    <recommendedName>
        <fullName evidence="8">L-type lectin-like domain-containing protein</fullName>
    </recommendedName>
</protein>
<feature type="domain" description="L-type lectin-like" evidence="8">
    <location>
        <begin position="45"/>
        <end position="132"/>
    </location>
</feature>
<evidence type="ECO:0000313" key="10">
    <source>
        <dbReference type="Proteomes" id="UP000601435"/>
    </source>
</evidence>
<feature type="signal peptide" evidence="7">
    <location>
        <begin position="1"/>
        <end position="33"/>
    </location>
</feature>
<comment type="subcellular location">
    <subcellularLocation>
        <location evidence="1">Membrane</location>
        <topology evidence="1">Single-pass type I membrane protein</topology>
    </subcellularLocation>
</comment>
<evidence type="ECO:0000256" key="1">
    <source>
        <dbReference type="ARBA" id="ARBA00004479"/>
    </source>
</evidence>
<keyword evidence="5 6" id="KW-0472">Membrane</keyword>
<feature type="transmembrane region" description="Helical" evidence="6">
    <location>
        <begin position="460"/>
        <end position="479"/>
    </location>
</feature>
<dbReference type="Pfam" id="PF03388">
    <property type="entry name" value="Lectin_leg-like"/>
    <property type="match status" value="2"/>
</dbReference>
<dbReference type="InterPro" id="IPR051136">
    <property type="entry name" value="Intracellular_Lectin-GPT"/>
</dbReference>
<evidence type="ECO:0000256" key="3">
    <source>
        <dbReference type="ARBA" id="ARBA00022729"/>
    </source>
</evidence>
<name>A0A813BP83_9DINO</name>
<evidence type="ECO:0000256" key="7">
    <source>
        <dbReference type="SAM" id="SignalP"/>
    </source>
</evidence>
<dbReference type="EMBL" id="CAJNJA010075264">
    <property type="protein sequence ID" value="CAE7914492.1"/>
    <property type="molecule type" value="Genomic_DNA"/>
</dbReference>
<evidence type="ECO:0000256" key="6">
    <source>
        <dbReference type="SAM" id="Phobius"/>
    </source>
</evidence>
<dbReference type="PANTHER" id="PTHR12223:SF28">
    <property type="entry name" value="LECTIN, MANNOSE BINDING 1 LIKE"/>
    <property type="match status" value="1"/>
</dbReference>
<dbReference type="GO" id="GO:0005793">
    <property type="term" value="C:endoplasmic reticulum-Golgi intermediate compartment"/>
    <property type="evidence" value="ECO:0007669"/>
    <property type="project" value="TreeGrafter"/>
</dbReference>
<reference evidence="9" key="1">
    <citation type="submission" date="2021-02" db="EMBL/GenBank/DDBJ databases">
        <authorList>
            <person name="Dougan E. K."/>
            <person name="Rhodes N."/>
            <person name="Thang M."/>
            <person name="Chan C."/>
        </authorList>
    </citation>
    <scope>NUCLEOTIDE SEQUENCE</scope>
</reference>
<dbReference type="AlphaFoldDB" id="A0A813BP83"/>
<gene>
    <name evidence="9" type="ORF">SNEC2469_LOCUS31289</name>
</gene>
<dbReference type="InterPro" id="IPR005052">
    <property type="entry name" value="Lectin_leg"/>
</dbReference>
<evidence type="ECO:0000256" key="4">
    <source>
        <dbReference type="ARBA" id="ARBA00022989"/>
    </source>
</evidence>
<keyword evidence="10" id="KW-1185">Reference proteome</keyword>
<sequence>MHMPHVRMAANMASSKHVLVGLLCLQTLVPVEGSPAHGHSAYKASLQHHSFAVPLEYSMLLGDWLLSGASIFERERLLLHPAVPERQGFAWNKQPLQTNNFEASFSFRASGAGDPSKVVDDQSFAFWFVRQNISGDFNESAAIRAPSWSEGLKEQGYTLTGSKALFEGIGAVFSTANLAKKPGSVVSFISNDNHQSLGYGIDVPTSNAKAVDFRNKDVEFKIRVQPVSVQGHITVDGKTEECFNVDRKNFPVKAGGYIGFTAWSGSAEVNKFPDGVSLTKVQVVNFDDQAVGENIMGASAKDKIAYEALMSEDSRYFQDQQAQTEHIGRITSMLSAHLNETKPTYDVMAFQVSSLMESLNKLDRDCRVLTKEMQVLAADPKSAKTPKKATNLQEMKVHIMGLRRLLDKEGAAHMHKLEAVQKNLNEVKQQADKAAGSSISKIVDQTSVLEKSVVSRSSQMSWMLVVLLVATVTIGVLMWNRMRYYEKKHFIWPFHGHHVGLDLTADVEAAPQAVDKQTLAAALPDCQSADPPSMPAQCNAVQRLTKPSMTAKRRIRDIRHMHKPPSVCVFCMRSS</sequence>
<dbReference type="PANTHER" id="PTHR12223">
    <property type="entry name" value="VESICULAR MANNOSE-BINDING LECTIN"/>
    <property type="match status" value="1"/>
</dbReference>
<keyword evidence="4 6" id="KW-1133">Transmembrane helix</keyword>
<accession>A0A813BP83</accession>
<dbReference type="GO" id="GO:0006888">
    <property type="term" value="P:endoplasmic reticulum to Golgi vesicle-mediated transport"/>
    <property type="evidence" value="ECO:0007669"/>
    <property type="project" value="TreeGrafter"/>
</dbReference>
<dbReference type="GO" id="GO:0030134">
    <property type="term" value="C:COPII-coated ER to Golgi transport vesicle"/>
    <property type="evidence" value="ECO:0007669"/>
    <property type="project" value="TreeGrafter"/>
</dbReference>
<dbReference type="SUPFAM" id="SSF49899">
    <property type="entry name" value="Concanavalin A-like lectins/glucanases"/>
    <property type="match status" value="1"/>
</dbReference>
<dbReference type="GO" id="GO:0005789">
    <property type="term" value="C:endoplasmic reticulum membrane"/>
    <property type="evidence" value="ECO:0007669"/>
    <property type="project" value="TreeGrafter"/>
</dbReference>
<proteinExistence type="predicted"/>
<evidence type="ECO:0000259" key="8">
    <source>
        <dbReference type="Pfam" id="PF03388"/>
    </source>
</evidence>
<feature type="chain" id="PRO_5032781553" description="L-type lectin-like domain-containing protein" evidence="7">
    <location>
        <begin position="34"/>
        <end position="575"/>
    </location>
</feature>
<dbReference type="CDD" id="cd07308">
    <property type="entry name" value="lectin_leg-like"/>
    <property type="match status" value="1"/>
</dbReference>
<comment type="caution">
    <text evidence="9">The sequence shown here is derived from an EMBL/GenBank/DDBJ whole genome shotgun (WGS) entry which is preliminary data.</text>
</comment>
<dbReference type="GO" id="GO:0000139">
    <property type="term" value="C:Golgi membrane"/>
    <property type="evidence" value="ECO:0007669"/>
    <property type="project" value="TreeGrafter"/>
</dbReference>
<keyword evidence="2 6" id="KW-0812">Transmembrane</keyword>
<evidence type="ECO:0000256" key="2">
    <source>
        <dbReference type="ARBA" id="ARBA00022692"/>
    </source>
</evidence>
<evidence type="ECO:0000256" key="5">
    <source>
        <dbReference type="ARBA" id="ARBA00023136"/>
    </source>
</evidence>
<dbReference type="Gene3D" id="2.60.120.200">
    <property type="match status" value="1"/>
</dbReference>
<dbReference type="InterPro" id="IPR013320">
    <property type="entry name" value="ConA-like_dom_sf"/>
</dbReference>
<organism evidence="9 10">
    <name type="scientific">Symbiodinium necroappetens</name>
    <dbReference type="NCBI Taxonomy" id="1628268"/>
    <lineage>
        <taxon>Eukaryota</taxon>
        <taxon>Sar</taxon>
        <taxon>Alveolata</taxon>
        <taxon>Dinophyceae</taxon>
        <taxon>Suessiales</taxon>
        <taxon>Symbiodiniaceae</taxon>
        <taxon>Symbiodinium</taxon>
    </lineage>
</organism>
<keyword evidence="3 7" id="KW-0732">Signal</keyword>
<dbReference type="OrthoDB" id="270293at2759"/>
<dbReference type="GO" id="GO:0005537">
    <property type="term" value="F:D-mannose binding"/>
    <property type="evidence" value="ECO:0007669"/>
    <property type="project" value="TreeGrafter"/>
</dbReference>
<evidence type="ECO:0000313" key="9">
    <source>
        <dbReference type="EMBL" id="CAE7914492.1"/>
    </source>
</evidence>
<feature type="domain" description="L-type lectin-like" evidence="8">
    <location>
        <begin position="160"/>
        <end position="268"/>
    </location>
</feature>
<dbReference type="Proteomes" id="UP000601435">
    <property type="component" value="Unassembled WGS sequence"/>
</dbReference>